<proteinExistence type="predicted"/>
<dbReference type="Proteomes" id="UP000192536">
    <property type="component" value="Unassembled WGS sequence"/>
</dbReference>
<sequence length="164" mass="18451">MSQIEIRHVEPEDSLQLHQLFCHEEVYSDTLQLPHPATSLWQKRTTEERPGTYRLVACFGERVIGQITLHVEQSMRRRHVAGFGMAVHPEFQGQGVGSQLLAAVLDLCDNWLNITRVELTVFVDNPSAIALYKKFGFGVEGTSPAFAMRNGKLVDAHHMGRVKA</sequence>
<dbReference type="STRING" id="1646377.BS640_11045"/>
<evidence type="ECO:0000256" key="2">
    <source>
        <dbReference type="ARBA" id="ARBA00023315"/>
    </source>
</evidence>
<dbReference type="InterPro" id="IPR016181">
    <property type="entry name" value="Acyl_CoA_acyltransferase"/>
</dbReference>
<dbReference type="PANTHER" id="PTHR43420:SF49">
    <property type="entry name" value="AMINO GROUP ACETYL TRANSFERASE"/>
    <property type="match status" value="1"/>
</dbReference>
<evidence type="ECO:0000259" key="3">
    <source>
        <dbReference type="PROSITE" id="PS51186"/>
    </source>
</evidence>
<dbReference type="CDD" id="cd04301">
    <property type="entry name" value="NAT_SF"/>
    <property type="match status" value="1"/>
</dbReference>
<dbReference type="SUPFAM" id="SSF55729">
    <property type="entry name" value="Acyl-CoA N-acyltransferases (Nat)"/>
    <property type="match status" value="1"/>
</dbReference>
<keyword evidence="2" id="KW-0012">Acyltransferase</keyword>
<feature type="domain" description="N-acetyltransferase" evidence="3">
    <location>
        <begin position="4"/>
        <end position="160"/>
    </location>
</feature>
<dbReference type="PANTHER" id="PTHR43420">
    <property type="entry name" value="ACETYLTRANSFERASE"/>
    <property type="match status" value="1"/>
</dbReference>
<dbReference type="Pfam" id="PF00583">
    <property type="entry name" value="Acetyltransf_1"/>
    <property type="match status" value="1"/>
</dbReference>
<protein>
    <submittedName>
        <fullName evidence="4">GNAT family N-acetyltransferase</fullName>
    </submittedName>
</protein>
<organism evidence="4 5">
    <name type="scientific">Rouxiella badensis</name>
    <dbReference type="NCBI Taxonomy" id="1646377"/>
    <lineage>
        <taxon>Bacteria</taxon>
        <taxon>Pseudomonadati</taxon>
        <taxon>Pseudomonadota</taxon>
        <taxon>Gammaproteobacteria</taxon>
        <taxon>Enterobacterales</taxon>
        <taxon>Yersiniaceae</taxon>
        <taxon>Rouxiella</taxon>
    </lineage>
</organism>
<reference evidence="4 5" key="1">
    <citation type="journal article" date="2017" name="Int. J. Syst. Evol. Microbiol.">
        <title>Rouxiella badensis sp. nov. and Rouxiella silvae sp. nov. isolated from peat bog soil in Germany and emendation of the genus description.</title>
        <authorList>
            <person name="Le Fleche-Mateos A."/>
            <person name="Kugler J.H."/>
            <person name="Hansen S.H."/>
            <person name="Syldatk C."/>
            <person name="Hausmann R."/>
            <person name="Lomprez F."/>
            <person name="Vandenbogaert M."/>
            <person name="Manuguerra J.C."/>
            <person name="Grimont P.A."/>
        </authorList>
    </citation>
    <scope>NUCLEOTIDE SEQUENCE [LARGE SCALE GENOMIC DNA]</scope>
    <source>
        <strain evidence="4 5">DSM 100043</strain>
    </source>
</reference>
<name>A0A1X0WF13_9GAMM</name>
<dbReference type="InterPro" id="IPR000182">
    <property type="entry name" value="GNAT_dom"/>
</dbReference>
<dbReference type="Gene3D" id="3.40.630.30">
    <property type="match status" value="1"/>
</dbReference>
<dbReference type="EMBL" id="MRWE01000016">
    <property type="protein sequence ID" value="ORJ25341.1"/>
    <property type="molecule type" value="Genomic_DNA"/>
</dbReference>
<keyword evidence="5" id="KW-1185">Reference proteome</keyword>
<dbReference type="InterPro" id="IPR050680">
    <property type="entry name" value="YpeA/RimI_acetyltransf"/>
</dbReference>
<accession>A0A1X0WF13</accession>
<dbReference type="AlphaFoldDB" id="A0A1X0WF13"/>
<evidence type="ECO:0000313" key="5">
    <source>
        <dbReference type="Proteomes" id="UP000192536"/>
    </source>
</evidence>
<evidence type="ECO:0000256" key="1">
    <source>
        <dbReference type="ARBA" id="ARBA00022679"/>
    </source>
</evidence>
<comment type="caution">
    <text evidence="4">The sequence shown here is derived from an EMBL/GenBank/DDBJ whole genome shotgun (WGS) entry which is preliminary data.</text>
</comment>
<gene>
    <name evidence="4" type="ORF">BS640_11045</name>
</gene>
<dbReference type="PROSITE" id="PS51186">
    <property type="entry name" value="GNAT"/>
    <property type="match status" value="1"/>
</dbReference>
<evidence type="ECO:0000313" key="4">
    <source>
        <dbReference type="EMBL" id="ORJ25341.1"/>
    </source>
</evidence>
<keyword evidence="1 4" id="KW-0808">Transferase</keyword>
<dbReference type="GO" id="GO:0016747">
    <property type="term" value="F:acyltransferase activity, transferring groups other than amino-acyl groups"/>
    <property type="evidence" value="ECO:0007669"/>
    <property type="project" value="InterPro"/>
</dbReference>
<dbReference type="RefSeq" id="WP_017493783.1">
    <property type="nucleotide sequence ID" value="NZ_CP049603.1"/>
</dbReference>